<name>A0A516GPX9_9FLAO</name>
<keyword evidence="5 6" id="KW-0472">Membrane</keyword>
<comment type="subcellular location">
    <subcellularLocation>
        <location evidence="1">Cell membrane</location>
    </subcellularLocation>
</comment>
<evidence type="ECO:0000256" key="6">
    <source>
        <dbReference type="SAM" id="Phobius"/>
    </source>
</evidence>
<dbReference type="GO" id="GO:0036376">
    <property type="term" value="P:sodium ion export across plasma membrane"/>
    <property type="evidence" value="ECO:0007669"/>
    <property type="project" value="InterPro"/>
</dbReference>
<evidence type="ECO:0000256" key="5">
    <source>
        <dbReference type="ARBA" id="ARBA00023136"/>
    </source>
</evidence>
<keyword evidence="4 6" id="KW-1133">Transmembrane helix</keyword>
<evidence type="ECO:0008006" key="9">
    <source>
        <dbReference type="Google" id="ProtNLM"/>
    </source>
</evidence>
<evidence type="ECO:0000256" key="4">
    <source>
        <dbReference type="ARBA" id="ARBA00022989"/>
    </source>
</evidence>
<dbReference type="OrthoDB" id="1446022at2"/>
<dbReference type="EMBL" id="CP041637">
    <property type="protein sequence ID" value="QDO93581.1"/>
    <property type="molecule type" value="Genomic_DNA"/>
</dbReference>
<dbReference type="InterPro" id="IPR005899">
    <property type="entry name" value="Na_pump_deCOase"/>
</dbReference>
<keyword evidence="8" id="KW-1185">Reference proteome</keyword>
<organism evidence="7 8">
    <name type="scientific">Formosa sediminum</name>
    <dbReference type="NCBI Taxonomy" id="2594004"/>
    <lineage>
        <taxon>Bacteria</taxon>
        <taxon>Pseudomonadati</taxon>
        <taxon>Bacteroidota</taxon>
        <taxon>Flavobacteriia</taxon>
        <taxon>Flavobacteriales</taxon>
        <taxon>Flavobacteriaceae</taxon>
        <taxon>Formosa</taxon>
    </lineage>
</organism>
<sequence>MTHLLTVLQAKESILVDPIEEGYIVLVTGLLIVFTGLIILTLFFKYALPLMLYIYKIISKGPDRKVSDISPVADEDFTGEIAAAISAAVHLHLKEQHDHENAILTIKQARKMYSPWSSKIYGVYNNKR</sequence>
<dbReference type="GO" id="GO:0005886">
    <property type="term" value="C:plasma membrane"/>
    <property type="evidence" value="ECO:0007669"/>
    <property type="project" value="UniProtKB-SubCell"/>
</dbReference>
<evidence type="ECO:0000256" key="2">
    <source>
        <dbReference type="ARBA" id="ARBA00022475"/>
    </source>
</evidence>
<accession>A0A516GPX9</accession>
<evidence type="ECO:0000256" key="1">
    <source>
        <dbReference type="ARBA" id="ARBA00004236"/>
    </source>
</evidence>
<dbReference type="KEGG" id="fop:FNB79_06175"/>
<evidence type="ECO:0000256" key="3">
    <source>
        <dbReference type="ARBA" id="ARBA00022692"/>
    </source>
</evidence>
<dbReference type="GO" id="GO:0015081">
    <property type="term" value="F:sodium ion transmembrane transporter activity"/>
    <property type="evidence" value="ECO:0007669"/>
    <property type="project" value="InterPro"/>
</dbReference>
<evidence type="ECO:0000313" key="7">
    <source>
        <dbReference type="EMBL" id="QDO93581.1"/>
    </source>
</evidence>
<reference evidence="7 8" key="1">
    <citation type="submission" date="2019-07" db="EMBL/GenBank/DDBJ databases">
        <title>Genome sequencing for Formosa sp. PS13.</title>
        <authorList>
            <person name="Park S.-J."/>
        </authorList>
    </citation>
    <scope>NUCLEOTIDE SEQUENCE [LARGE SCALE GENOMIC DNA]</scope>
    <source>
        <strain evidence="7 8">PS13</strain>
    </source>
</reference>
<feature type="transmembrane region" description="Helical" evidence="6">
    <location>
        <begin position="23"/>
        <end position="55"/>
    </location>
</feature>
<protein>
    <recommendedName>
        <fullName evidence="9">Oxaloacetate decarboxylase gamma chain</fullName>
    </recommendedName>
</protein>
<evidence type="ECO:0000313" key="8">
    <source>
        <dbReference type="Proteomes" id="UP000319209"/>
    </source>
</evidence>
<dbReference type="Proteomes" id="UP000319209">
    <property type="component" value="Chromosome"/>
</dbReference>
<dbReference type="Pfam" id="PF04277">
    <property type="entry name" value="OAD_gamma"/>
    <property type="match status" value="1"/>
</dbReference>
<dbReference type="AlphaFoldDB" id="A0A516GPX9"/>
<gene>
    <name evidence="7" type="ORF">FNB79_06175</name>
</gene>
<keyword evidence="3 6" id="KW-0812">Transmembrane</keyword>
<dbReference type="RefSeq" id="WP_143380483.1">
    <property type="nucleotide sequence ID" value="NZ_CP041637.1"/>
</dbReference>
<proteinExistence type="predicted"/>
<keyword evidence="2" id="KW-1003">Cell membrane</keyword>